<accession>A0A3B7MPB5</accession>
<dbReference type="AlphaFoldDB" id="A0A3B7MPB5"/>
<dbReference type="KEGG" id="pseg:D3H65_19315"/>
<reference evidence="1 2" key="1">
    <citation type="submission" date="2018-09" db="EMBL/GenBank/DDBJ databases">
        <title>Genome sequencing of strain 6GH32-13.</title>
        <authorList>
            <person name="Weon H.-Y."/>
            <person name="Heo J."/>
            <person name="Kwon S.-W."/>
        </authorList>
    </citation>
    <scope>NUCLEOTIDE SEQUENCE [LARGE SCALE GENOMIC DNA]</scope>
    <source>
        <strain evidence="1 2">5GH32-13</strain>
    </source>
</reference>
<dbReference type="Pfam" id="PF07209">
    <property type="entry name" value="DUF1415"/>
    <property type="match status" value="1"/>
</dbReference>
<name>A0A3B7MPB5_9BACT</name>
<gene>
    <name evidence="1" type="ORF">D3H65_19315</name>
</gene>
<sequence length="184" mass="20985">MDATTEQVIAQTRKWITDVVIACNFCPFAAREIKRSSIHYQVETGSSIEQCLSTFLQECKRLDEQPDVETVLIILPQSFQAFDQYLDLVGLAEKLLKKKGYEGIYQVASFHPDYRFAGAPADDAANFTNRSVYPMLHLLREESIEAALRRYPDPDSIPAGNIDFARNKGYIYMKMLRDSCLQTD</sequence>
<evidence type="ECO:0000313" key="1">
    <source>
        <dbReference type="EMBL" id="AXY75998.1"/>
    </source>
</evidence>
<dbReference type="RefSeq" id="WP_119051877.1">
    <property type="nucleotide sequence ID" value="NZ_CP032157.1"/>
</dbReference>
<protein>
    <submittedName>
        <fullName evidence="1">DUF1415 domain-containing protein</fullName>
    </submittedName>
</protein>
<keyword evidence="2" id="KW-1185">Reference proteome</keyword>
<dbReference type="Proteomes" id="UP000263900">
    <property type="component" value="Chromosome"/>
</dbReference>
<dbReference type="InterPro" id="IPR009858">
    <property type="entry name" value="DUF1415"/>
</dbReference>
<evidence type="ECO:0000313" key="2">
    <source>
        <dbReference type="Proteomes" id="UP000263900"/>
    </source>
</evidence>
<organism evidence="1 2">
    <name type="scientific">Paraflavitalea soli</name>
    <dbReference type="NCBI Taxonomy" id="2315862"/>
    <lineage>
        <taxon>Bacteria</taxon>
        <taxon>Pseudomonadati</taxon>
        <taxon>Bacteroidota</taxon>
        <taxon>Chitinophagia</taxon>
        <taxon>Chitinophagales</taxon>
        <taxon>Chitinophagaceae</taxon>
        <taxon>Paraflavitalea</taxon>
    </lineage>
</organism>
<dbReference type="EMBL" id="CP032157">
    <property type="protein sequence ID" value="AXY75998.1"/>
    <property type="molecule type" value="Genomic_DNA"/>
</dbReference>
<dbReference type="OrthoDB" id="277390at2"/>
<proteinExistence type="predicted"/>